<evidence type="ECO:0000313" key="3">
    <source>
        <dbReference type="EMBL" id="MBO8459912.1"/>
    </source>
</evidence>
<dbReference type="PANTHER" id="PTHR43796">
    <property type="entry name" value="CARBOXYNORSPERMIDINE SYNTHASE"/>
    <property type="match status" value="1"/>
</dbReference>
<evidence type="ECO:0000259" key="2">
    <source>
        <dbReference type="Pfam" id="PF16653"/>
    </source>
</evidence>
<feature type="domain" description="Saccharopine dehydrogenase-like C-terminal" evidence="2">
    <location>
        <begin position="141"/>
        <end position="386"/>
    </location>
</feature>
<dbReference type="Pfam" id="PF03435">
    <property type="entry name" value="Sacchrp_dh_NADP"/>
    <property type="match status" value="1"/>
</dbReference>
<accession>A0A9D9HU01</accession>
<feature type="domain" description="Saccharopine dehydrogenase NADP binding" evidence="1">
    <location>
        <begin position="5"/>
        <end position="137"/>
    </location>
</feature>
<dbReference type="Gene3D" id="3.30.360.10">
    <property type="entry name" value="Dihydrodipicolinate Reductase, domain 2"/>
    <property type="match status" value="1"/>
</dbReference>
<reference evidence="3" key="2">
    <citation type="journal article" date="2021" name="PeerJ">
        <title>Extensive microbial diversity within the chicken gut microbiome revealed by metagenomics and culture.</title>
        <authorList>
            <person name="Gilroy R."/>
            <person name="Ravi A."/>
            <person name="Getino M."/>
            <person name="Pursley I."/>
            <person name="Horton D.L."/>
            <person name="Alikhan N.F."/>
            <person name="Baker D."/>
            <person name="Gharbi K."/>
            <person name="Hall N."/>
            <person name="Watson M."/>
            <person name="Adriaenssens E.M."/>
            <person name="Foster-Nyarko E."/>
            <person name="Jarju S."/>
            <person name="Secka A."/>
            <person name="Antonio M."/>
            <person name="Oren A."/>
            <person name="Chaudhuri R.R."/>
            <person name="La Ragione R."/>
            <person name="Hildebrand F."/>
            <person name="Pallen M.J."/>
        </authorList>
    </citation>
    <scope>NUCLEOTIDE SEQUENCE</scope>
    <source>
        <strain evidence="3">G3-3990</strain>
    </source>
</reference>
<gene>
    <name evidence="3" type="ORF">IAA73_06235</name>
</gene>
<comment type="caution">
    <text evidence="3">The sequence shown here is derived from an EMBL/GenBank/DDBJ whole genome shotgun (WGS) entry which is preliminary data.</text>
</comment>
<dbReference type="Gene3D" id="3.40.50.720">
    <property type="entry name" value="NAD(P)-binding Rossmann-like Domain"/>
    <property type="match status" value="1"/>
</dbReference>
<sequence>MKKALIIGAGGVASVVVHKCCQHPDVFGEIMIASRTKSKCDALKEKLENTTKTKIQTAQVDADKVPELVALMKQFQPDICINVALPYQDLTIMDACLECGVDYLDTANYEPLDTAKFEYKWQWAYRERFEKAGLTAVLGCGFDPGVTGVFSAYALKHQFDEINYIDILDCNGGDHGYPFATNFNPEINIREVSAKGSYIEDGKWVETEPMEIKREYNFDQVGMKDMYLLHHEELESLAIHIPGIKRIRFFMTFGQSYLTHLKCLEDVGMTSIEPIMYEGREIVPLQFLKAVLPDPASLGPRTVGKTNIGNIFIGKKDGKEKHYYLYNVCDHQECYKEVGSQAVSYTTGVPAMIGAMMVLKGLWKKPGVFNVEEFDPDPFMEQLNLCGLPWKEDFNPVLVP</sequence>
<protein>
    <submittedName>
        <fullName evidence="3">Saccharopine dehydrogenase family protein</fullName>
    </submittedName>
</protein>
<dbReference type="AlphaFoldDB" id="A0A9D9HU01"/>
<dbReference type="EMBL" id="JADIMG010000064">
    <property type="protein sequence ID" value="MBO8459912.1"/>
    <property type="molecule type" value="Genomic_DNA"/>
</dbReference>
<evidence type="ECO:0000259" key="1">
    <source>
        <dbReference type="Pfam" id="PF03435"/>
    </source>
</evidence>
<dbReference type="Proteomes" id="UP000823641">
    <property type="component" value="Unassembled WGS sequence"/>
</dbReference>
<reference evidence="3" key="1">
    <citation type="submission" date="2020-10" db="EMBL/GenBank/DDBJ databases">
        <authorList>
            <person name="Gilroy R."/>
        </authorList>
    </citation>
    <scope>NUCLEOTIDE SEQUENCE</scope>
    <source>
        <strain evidence="3">G3-3990</strain>
    </source>
</reference>
<evidence type="ECO:0000313" key="4">
    <source>
        <dbReference type="Proteomes" id="UP000823641"/>
    </source>
</evidence>
<dbReference type="SUPFAM" id="SSF51735">
    <property type="entry name" value="NAD(P)-binding Rossmann-fold domains"/>
    <property type="match status" value="1"/>
</dbReference>
<dbReference type="PANTHER" id="PTHR43796:SF2">
    <property type="entry name" value="CARBOXYNORSPERMIDINE SYNTHASE"/>
    <property type="match status" value="1"/>
</dbReference>
<dbReference type="InterPro" id="IPR036291">
    <property type="entry name" value="NAD(P)-bd_dom_sf"/>
</dbReference>
<organism evidence="3 4">
    <name type="scientific">Candidatus Gallipaludibacter merdavium</name>
    <dbReference type="NCBI Taxonomy" id="2840839"/>
    <lineage>
        <taxon>Bacteria</taxon>
        <taxon>Pseudomonadati</taxon>
        <taxon>Bacteroidota</taxon>
        <taxon>Bacteroidia</taxon>
        <taxon>Bacteroidales</taxon>
        <taxon>Candidatus Gallipaludibacter</taxon>
    </lineage>
</organism>
<dbReference type="InterPro" id="IPR032095">
    <property type="entry name" value="Sacchrp_dh-like_C"/>
</dbReference>
<proteinExistence type="predicted"/>
<dbReference type="Pfam" id="PF16653">
    <property type="entry name" value="Sacchrp_dh_C"/>
    <property type="match status" value="1"/>
</dbReference>
<dbReference type="InterPro" id="IPR005097">
    <property type="entry name" value="Sacchrp_dh_NADP-bd"/>
</dbReference>
<name>A0A9D9HU01_9BACT</name>